<reference evidence="1" key="3">
    <citation type="submission" date="2018-07" db="EMBL/GenBank/DDBJ databases">
        <title>WGS assembly of Glycine max.</title>
        <authorList>
            <person name="Schmutz J."/>
            <person name="Cannon S."/>
            <person name="Schlueter J."/>
            <person name="Ma J."/>
            <person name="Mitros T."/>
            <person name="Nelson W."/>
            <person name="Hyten D."/>
            <person name="Song Q."/>
            <person name="Thelen J."/>
            <person name="Cheng J."/>
            <person name="Xu D."/>
            <person name="Hellsten U."/>
            <person name="May G."/>
            <person name="Yu Y."/>
            <person name="Sakurai T."/>
            <person name="Umezawa T."/>
            <person name="Bhattacharyya M."/>
            <person name="Sandhu D."/>
            <person name="Valliyodan B."/>
            <person name="Lindquist E."/>
            <person name="Peto M."/>
            <person name="Grant D."/>
            <person name="Shu S."/>
            <person name="Goodstein D."/>
            <person name="Barry K."/>
            <person name="Futrell-Griggs M."/>
            <person name="Abernathy B."/>
            <person name="Du J."/>
            <person name="Tian Z."/>
            <person name="Zhu L."/>
            <person name="Gill N."/>
            <person name="Joshi T."/>
            <person name="Libault M."/>
            <person name="Sethuraman A."/>
            <person name="Zhang X."/>
            <person name="Shinozaki K."/>
            <person name="Nguyen H."/>
            <person name="Wing R."/>
            <person name="Cregan P."/>
            <person name="Specht J."/>
            <person name="Grimwood J."/>
            <person name="Rokhsar D."/>
            <person name="Stacey G."/>
            <person name="Shoemaker R."/>
            <person name="Jackson S."/>
        </authorList>
    </citation>
    <scope>NUCLEOTIDE SEQUENCE</scope>
    <source>
        <tissue evidence="1">Callus</tissue>
    </source>
</reference>
<dbReference type="EnsemblPlants" id="KRH64841">
    <property type="protein sequence ID" value="KRH64841"/>
    <property type="gene ID" value="GLYMA_04G257300"/>
</dbReference>
<evidence type="ECO:0000313" key="2">
    <source>
        <dbReference type="EnsemblPlants" id="KRH64841"/>
    </source>
</evidence>
<dbReference type="Gramene" id="KRH64841">
    <property type="protein sequence ID" value="KRH64841"/>
    <property type="gene ID" value="GLYMA_04G257300"/>
</dbReference>
<evidence type="ECO:0000313" key="1">
    <source>
        <dbReference type="EMBL" id="KRH64841.1"/>
    </source>
</evidence>
<sequence>MELQQLCSINAAIYQPLYEMAQGLTSRMEQKKNKLEKHDFQHCVKEALLVGWNRRKTS</sequence>
<keyword evidence="3" id="KW-1185">Reference proteome</keyword>
<gene>
    <name evidence="1" type="ORF">GLYMA_04G257300</name>
</gene>
<evidence type="ECO:0000313" key="3">
    <source>
        <dbReference type="Proteomes" id="UP000008827"/>
    </source>
</evidence>
<dbReference type="EMBL" id="CM000837">
    <property type="protein sequence ID" value="KRH64841.1"/>
    <property type="molecule type" value="Genomic_DNA"/>
</dbReference>
<name>A0A0R0KI12_SOYBN</name>
<dbReference type="AlphaFoldDB" id="A0A0R0KI12"/>
<organism evidence="1">
    <name type="scientific">Glycine max</name>
    <name type="common">Soybean</name>
    <name type="synonym">Glycine hispida</name>
    <dbReference type="NCBI Taxonomy" id="3847"/>
    <lineage>
        <taxon>Eukaryota</taxon>
        <taxon>Viridiplantae</taxon>
        <taxon>Streptophyta</taxon>
        <taxon>Embryophyta</taxon>
        <taxon>Tracheophyta</taxon>
        <taxon>Spermatophyta</taxon>
        <taxon>Magnoliopsida</taxon>
        <taxon>eudicotyledons</taxon>
        <taxon>Gunneridae</taxon>
        <taxon>Pentapetalae</taxon>
        <taxon>rosids</taxon>
        <taxon>fabids</taxon>
        <taxon>Fabales</taxon>
        <taxon>Fabaceae</taxon>
        <taxon>Papilionoideae</taxon>
        <taxon>50 kb inversion clade</taxon>
        <taxon>NPAAA clade</taxon>
        <taxon>indigoferoid/millettioid clade</taxon>
        <taxon>Phaseoleae</taxon>
        <taxon>Glycine</taxon>
        <taxon>Glycine subgen. Soja</taxon>
    </lineage>
</organism>
<dbReference type="PaxDb" id="3847-GLYMA04G43720.1"/>
<dbReference type="Proteomes" id="UP000008827">
    <property type="component" value="Chromosome 4"/>
</dbReference>
<reference evidence="2" key="2">
    <citation type="submission" date="2018-02" db="UniProtKB">
        <authorList>
            <consortium name="EnsemblPlants"/>
        </authorList>
    </citation>
    <scope>IDENTIFICATION</scope>
    <source>
        <strain evidence="2">Williams 82</strain>
    </source>
</reference>
<dbReference type="SMR" id="A0A0R0KI12"/>
<proteinExistence type="predicted"/>
<reference evidence="1 2" key="1">
    <citation type="journal article" date="2010" name="Nature">
        <title>Genome sequence of the palaeopolyploid soybean.</title>
        <authorList>
            <person name="Schmutz J."/>
            <person name="Cannon S.B."/>
            <person name="Schlueter J."/>
            <person name="Ma J."/>
            <person name="Mitros T."/>
            <person name="Nelson W."/>
            <person name="Hyten D.L."/>
            <person name="Song Q."/>
            <person name="Thelen J.J."/>
            <person name="Cheng J."/>
            <person name="Xu D."/>
            <person name="Hellsten U."/>
            <person name="May G.D."/>
            <person name="Yu Y."/>
            <person name="Sakurai T."/>
            <person name="Umezawa T."/>
            <person name="Bhattacharyya M.K."/>
            <person name="Sandhu D."/>
            <person name="Valliyodan B."/>
            <person name="Lindquist E."/>
            <person name="Peto M."/>
            <person name="Grant D."/>
            <person name="Shu S."/>
            <person name="Goodstein D."/>
            <person name="Barry K."/>
            <person name="Futrell-Griggs M."/>
            <person name="Abernathy B."/>
            <person name="Du J."/>
            <person name="Tian Z."/>
            <person name="Zhu L."/>
            <person name="Gill N."/>
            <person name="Joshi T."/>
            <person name="Libault M."/>
            <person name="Sethuraman A."/>
            <person name="Zhang X.-C."/>
            <person name="Shinozaki K."/>
            <person name="Nguyen H.T."/>
            <person name="Wing R.A."/>
            <person name="Cregan P."/>
            <person name="Specht J."/>
            <person name="Grimwood J."/>
            <person name="Rokhsar D."/>
            <person name="Stacey G."/>
            <person name="Shoemaker R.C."/>
            <person name="Jackson S.A."/>
        </authorList>
    </citation>
    <scope>NUCLEOTIDE SEQUENCE</scope>
    <source>
        <strain evidence="2">cv. Williams 82</strain>
        <tissue evidence="1">Callus</tissue>
    </source>
</reference>
<accession>A0A0R0KI12</accession>
<dbReference type="STRING" id="3847.A0A0R0KI12"/>
<protein>
    <submittedName>
        <fullName evidence="1 2">Uncharacterized protein</fullName>
    </submittedName>
</protein>
<dbReference type="InParanoid" id="A0A0R0KI12"/>